<evidence type="ECO:0000256" key="3">
    <source>
        <dbReference type="ARBA" id="ARBA00023002"/>
    </source>
</evidence>
<sequence>MADHKYEKWIEKDNVVIDGIDVSGEWNRMYEPREIMEYDLTYMDKVTELDGGESMGWCYQCAQCIGVCPIDNVGSYGPRKIFRKLQTGLNLFEDKDLWLCTTCTNCVRVCPKEVDMIKIMPAVREQAVLNGHVPDELQDMLQNVAEYGNPMGESARKRVKWIKKFEEPVRDLSKEDNPQPVDVLWYVSDYFSYHNRGNDAAKAMVRVFNRLGIDYGILGKEEKCDGDSQRLVGETGLFEELAEHNGAQFEKYEHNKLVVSDPHAYNAFKNFYPKVTKKEYNVQHYTQFLSEHVDALQSLMKRPYPKKVTFHDPCYLGRHNGEYNAPRTLLNAIPGIEFMEMYRCKEQGYCCGGGGGGMWLDGLVADHTSERLSENRVKEAIEVGAEVLAVCCPYEVSRFEDAVKSTNNDGKLQVLDIIEIMDYSMGNSDVLGDA</sequence>
<proteinExistence type="predicted"/>
<dbReference type="Gene3D" id="1.10.1060.10">
    <property type="entry name" value="Alpha-helical ferredoxin"/>
    <property type="match status" value="1"/>
</dbReference>
<organism evidence="7">
    <name type="scientific">marine metagenome</name>
    <dbReference type="NCBI Taxonomy" id="408172"/>
    <lineage>
        <taxon>unclassified sequences</taxon>
        <taxon>metagenomes</taxon>
        <taxon>ecological metagenomes</taxon>
    </lineage>
</organism>
<keyword evidence="4" id="KW-0408">Iron</keyword>
<keyword evidence="1" id="KW-0004">4Fe-4S</keyword>
<dbReference type="GO" id="GO:0016491">
    <property type="term" value="F:oxidoreductase activity"/>
    <property type="evidence" value="ECO:0007669"/>
    <property type="project" value="UniProtKB-KW"/>
</dbReference>
<keyword evidence="2" id="KW-0479">Metal-binding</keyword>
<evidence type="ECO:0000256" key="1">
    <source>
        <dbReference type="ARBA" id="ARBA00022485"/>
    </source>
</evidence>
<dbReference type="GO" id="GO:0051539">
    <property type="term" value="F:4 iron, 4 sulfur cluster binding"/>
    <property type="evidence" value="ECO:0007669"/>
    <property type="project" value="UniProtKB-KW"/>
</dbReference>
<dbReference type="InterPro" id="IPR017896">
    <property type="entry name" value="4Fe4S_Fe-S-bd"/>
</dbReference>
<dbReference type="SUPFAM" id="SSF46548">
    <property type="entry name" value="alpha-helical ferredoxin"/>
    <property type="match status" value="1"/>
</dbReference>
<evidence type="ECO:0000256" key="5">
    <source>
        <dbReference type="ARBA" id="ARBA00023014"/>
    </source>
</evidence>
<dbReference type="InterPro" id="IPR051460">
    <property type="entry name" value="HdrC_iron-sulfur_subunit"/>
</dbReference>
<accession>A0A381T9D7</accession>
<evidence type="ECO:0000256" key="4">
    <source>
        <dbReference type="ARBA" id="ARBA00023004"/>
    </source>
</evidence>
<dbReference type="PANTHER" id="PTHR43255:SF1">
    <property type="entry name" value="IRON-SULFUR-BINDING OXIDOREDUCTASE FADF-RELATED"/>
    <property type="match status" value="1"/>
</dbReference>
<name>A0A381T9D7_9ZZZZ</name>
<dbReference type="InterPro" id="IPR004017">
    <property type="entry name" value="Cys_rich_dom"/>
</dbReference>
<dbReference type="PROSITE" id="PS00198">
    <property type="entry name" value="4FE4S_FER_1"/>
    <property type="match status" value="1"/>
</dbReference>
<keyword evidence="5" id="KW-0411">Iron-sulfur</keyword>
<dbReference type="InterPro" id="IPR017900">
    <property type="entry name" value="4Fe4S_Fe_S_CS"/>
</dbReference>
<evidence type="ECO:0000313" key="7">
    <source>
        <dbReference type="EMBL" id="SVA12334.1"/>
    </source>
</evidence>
<dbReference type="PANTHER" id="PTHR43255">
    <property type="entry name" value="IRON-SULFUR-BINDING OXIDOREDUCTASE FADF-RELATED-RELATED"/>
    <property type="match status" value="1"/>
</dbReference>
<dbReference type="GO" id="GO:0046872">
    <property type="term" value="F:metal ion binding"/>
    <property type="evidence" value="ECO:0007669"/>
    <property type="project" value="UniProtKB-KW"/>
</dbReference>
<dbReference type="GO" id="GO:0005886">
    <property type="term" value="C:plasma membrane"/>
    <property type="evidence" value="ECO:0007669"/>
    <property type="project" value="TreeGrafter"/>
</dbReference>
<dbReference type="AlphaFoldDB" id="A0A381T9D7"/>
<protein>
    <recommendedName>
        <fullName evidence="6">4Fe-4S ferredoxin-type domain-containing protein</fullName>
    </recommendedName>
</protein>
<dbReference type="EMBL" id="UINC01004171">
    <property type="protein sequence ID" value="SVA12334.1"/>
    <property type="molecule type" value="Genomic_DNA"/>
</dbReference>
<evidence type="ECO:0000259" key="6">
    <source>
        <dbReference type="PROSITE" id="PS51379"/>
    </source>
</evidence>
<dbReference type="Pfam" id="PF02754">
    <property type="entry name" value="CCG"/>
    <property type="match status" value="2"/>
</dbReference>
<keyword evidence="3" id="KW-0560">Oxidoreductase</keyword>
<dbReference type="InterPro" id="IPR009051">
    <property type="entry name" value="Helical_ferredxn"/>
</dbReference>
<gene>
    <name evidence="7" type="ORF">METZ01_LOCUS65188</name>
</gene>
<feature type="domain" description="4Fe-4S ferredoxin-type" evidence="6">
    <location>
        <begin position="89"/>
        <end position="122"/>
    </location>
</feature>
<evidence type="ECO:0000256" key="2">
    <source>
        <dbReference type="ARBA" id="ARBA00022723"/>
    </source>
</evidence>
<reference evidence="7" key="1">
    <citation type="submission" date="2018-05" db="EMBL/GenBank/DDBJ databases">
        <authorList>
            <person name="Lanie J.A."/>
            <person name="Ng W.-L."/>
            <person name="Kazmierczak K.M."/>
            <person name="Andrzejewski T.M."/>
            <person name="Davidsen T.M."/>
            <person name="Wayne K.J."/>
            <person name="Tettelin H."/>
            <person name="Glass J.I."/>
            <person name="Rusch D."/>
            <person name="Podicherti R."/>
            <person name="Tsui H.-C.T."/>
            <person name="Winkler M.E."/>
        </authorList>
    </citation>
    <scope>NUCLEOTIDE SEQUENCE</scope>
</reference>
<dbReference type="PROSITE" id="PS51379">
    <property type="entry name" value="4FE4S_FER_2"/>
    <property type="match status" value="1"/>
</dbReference>
<dbReference type="Pfam" id="PF13183">
    <property type="entry name" value="Fer4_8"/>
    <property type="match status" value="1"/>
</dbReference>